<keyword evidence="3" id="KW-1185">Reference proteome</keyword>
<feature type="region of interest" description="Disordered" evidence="1">
    <location>
        <begin position="1"/>
        <end position="137"/>
    </location>
</feature>
<organism evidence="2 3">
    <name type="scientific">Saitoella complicata (strain BCRC 22490 / CBS 7301 / JCM 7358 / NBRC 10748 / NRRL Y-17804)</name>
    <dbReference type="NCBI Taxonomy" id="698492"/>
    <lineage>
        <taxon>Eukaryota</taxon>
        <taxon>Fungi</taxon>
        <taxon>Dikarya</taxon>
        <taxon>Ascomycota</taxon>
        <taxon>Taphrinomycotina</taxon>
        <taxon>Taphrinomycotina incertae sedis</taxon>
        <taxon>Saitoella</taxon>
    </lineage>
</organism>
<accession>A0A0E9NPT9</accession>
<evidence type="ECO:0000256" key="1">
    <source>
        <dbReference type="SAM" id="MobiDB-lite"/>
    </source>
</evidence>
<sequence length="169" mass="18804">MVQDAFEEVFQPLHTTTSVTDHKTDHRKRVYKKNGGKRKQEAKGSRKERKLREEAEQRRSQEAPLGDVPNNNGAVAVDPQDLTVSGQSSVQPPSSSEESRPSSDRPIHDEAEDASDKTSPDSFESSDEEDREPIQRENGLCWEMLNRAATEEGLTHCAEIAGLGRCSTN</sequence>
<dbReference type="AlphaFoldDB" id="A0A0E9NPT9"/>
<dbReference type="Proteomes" id="UP000033140">
    <property type="component" value="Unassembled WGS sequence"/>
</dbReference>
<feature type="compositionally biased region" description="Basic and acidic residues" evidence="1">
    <location>
        <begin position="38"/>
        <end position="61"/>
    </location>
</feature>
<evidence type="ECO:0000313" key="2">
    <source>
        <dbReference type="EMBL" id="GAO51706.1"/>
    </source>
</evidence>
<feature type="compositionally biased region" description="Low complexity" evidence="1">
    <location>
        <begin position="84"/>
        <end position="96"/>
    </location>
</feature>
<evidence type="ECO:0000313" key="3">
    <source>
        <dbReference type="Proteomes" id="UP000033140"/>
    </source>
</evidence>
<proteinExistence type="predicted"/>
<reference evidence="2 3" key="2">
    <citation type="journal article" date="2014" name="J. Gen. Appl. Microbiol.">
        <title>The early diverging ascomycetous budding yeast Saitoella complicata has three histone deacetylases belonging to the Clr6, Hos2, and Rpd3 lineages.</title>
        <authorList>
            <person name="Nishida H."/>
            <person name="Matsumoto T."/>
            <person name="Kondo S."/>
            <person name="Hamamoto M."/>
            <person name="Yoshikawa H."/>
        </authorList>
    </citation>
    <scope>NUCLEOTIDE SEQUENCE [LARGE SCALE GENOMIC DNA]</scope>
    <source>
        <strain evidence="2 3">NRRL Y-17804</strain>
    </source>
</reference>
<feature type="compositionally biased region" description="Basic residues" evidence="1">
    <location>
        <begin position="25"/>
        <end position="37"/>
    </location>
</feature>
<feature type="compositionally biased region" description="Basic and acidic residues" evidence="1">
    <location>
        <begin position="97"/>
        <end position="119"/>
    </location>
</feature>
<dbReference type="EMBL" id="BACD03000051">
    <property type="protein sequence ID" value="GAO51706.1"/>
    <property type="molecule type" value="Genomic_DNA"/>
</dbReference>
<reference evidence="2 3" key="1">
    <citation type="journal article" date="2011" name="J. Gen. Appl. Microbiol.">
        <title>Draft genome sequencing of the enigmatic yeast Saitoella complicata.</title>
        <authorList>
            <person name="Nishida H."/>
            <person name="Hamamoto M."/>
            <person name="Sugiyama J."/>
        </authorList>
    </citation>
    <scope>NUCLEOTIDE SEQUENCE [LARGE SCALE GENOMIC DNA]</scope>
    <source>
        <strain evidence="2 3">NRRL Y-17804</strain>
    </source>
</reference>
<protein>
    <submittedName>
        <fullName evidence="2">Uncharacterized protein</fullName>
    </submittedName>
</protein>
<gene>
    <name evidence="2" type="ORF">G7K_5799-t1</name>
</gene>
<name>A0A0E9NPT9_SAICN</name>
<comment type="caution">
    <text evidence="2">The sequence shown here is derived from an EMBL/GenBank/DDBJ whole genome shotgun (WGS) entry which is preliminary data.</text>
</comment>
<reference evidence="2 3" key="3">
    <citation type="journal article" date="2015" name="Genome Announc.">
        <title>Draft Genome Sequence of the Archiascomycetous Yeast Saitoella complicata.</title>
        <authorList>
            <person name="Yamauchi K."/>
            <person name="Kondo S."/>
            <person name="Hamamoto M."/>
            <person name="Takahashi Y."/>
            <person name="Ogura Y."/>
            <person name="Hayashi T."/>
            <person name="Nishida H."/>
        </authorList>
    </citation>
    <scope>NUCLEOTIDE SEQUENCE [LARGE SCALE GENOMIC DNA]</scope>
    <source>
        <strain evidence="2 3">NRRL Y-17804</strain>
    </source>
</reference>